<dbReference type="InterPro" id="IPR008928">
    <property type="entry name" value="6-hairpin_glycosidase_sf"/>
</dbReference>
<feature type="chain" id="PRO_5013675625" description="Trehalase" evidence="5">
    <location>
        <begin position="19"/>
        <end position="752"/>
    </location>
</feature>
<keyword evidence="5" id="KW-0732">Signal</keyword>
<keyword evidence="3 4" id="KW-0326">Glycosidase</keyword>
<evidence type="ECO:0000256" key="4">
    <source>
        <dbReference type="RuleBase" id="RU361180"/>
    </source>
</evidence>
<sequence length="752" mass="80769">MRLSAASVLCLGLGAARALPQTATSPSDSVIATTVSTAVASASAPAAAVASQEPLPPVQPWCPSQIFCADALLQTVNLADVYTDPKTIVDKPTSKRSQQVLSDFAALQKGSSITDGEIVTFEDDDFRGEGLELAVVELANFNESPAFLDNVTDPLLKAWSQTVSGYWKDLIRQTNMTATCPAGTETGPCEGTFIPLNHTFVIPGGRFREQYYWDSYWIILGLMKSELYDIANSTLYNFMDEIEKFGFIPNGGRIYYLDRSQPPLFTRMVADYVATTNDTGILARAIPMIEKELQWWSNNRSVSVTSPFTGKTYTMFHYSVNNSAPRPESYIDDYSTAFDPTLPAINESERAVLYANLASGAETGWDYSSRWAAQPYAGGTNNTNPTLRSLNTRNVVAVDLNSILHKAHRLLANMYTSTGNSSGAATHTAFADSLREAVLDVCWDSEKLAFYDFNLTSQNHSTVFSAATFYPLWNDIVPAELLESADNAFGYFSSVNLVLTRYNGSFPVTFLETGLQWDAPNAWPPHQFIILEALEALPANVTTGSLPTPPSNASTYALVPAGQIGVAEGALPGQPILRMGANATKVGPAADINRLSGTVVNGGNATEGEGWAHALQRELANRYFASALCSWHATGGSIPGVLPRLSDAELNVTQSVNNTGNMFEKFNITDVDSSGSGGEYTVQAGFGWTNGVVLWMASNYGDVLVAPDCPALLATTNGTSTAKSAASIAVPLPGRTVVVATVVIAVLHMLLV</sequence>
<dbReference type="InterPro" id="IPR012341">
    <property type="entry name" value="6hp_glycosidase-like_sf"/>
</dbReference>
<evidence type="ECO:0000256" key="5">
    <source>
        <dbReference type="SAM" id="SignalP"/>
    </source>
</evidence>
<dbReference type="OMA" id="RYWDASD"/>
<evidence type="ECO:0000256" key="2">
    <source>
        <dbReference type="ARBA" id="ARBA00022801"/>
    </source>
</evidence>
<comment type="similarity">
    <text evidence="1 4">Belongs to the glycosyl hydrolase 37 family.</text>
</comment>
<dbReference type="InterPro" id="IPR018232">
    <property type="entry name" value="Glyco_hydro_37_CS"/>
</dbReference>
<dbReference type="SUPFAM" id="SSF48208">
    <property type="entry name" value="Six-hairpin glycosidases"/>
    <property type="match status" value="1"/>
</dbReference>
<reference evidence="6 7" key="1">
    <citation type="journal article" date="2012" name="Science">
        <title>The Paleozoic origin of enzymatic lignin decomposition reconstructed from 31 fungal genomes.</title>
        <authorList>
            <person name="Floudas D."/>
            <person name="Binder M."/>
            <person name="Riley R."/>
            <person name="Barry K."/>
            <person name="Blanchette R.A."/>
            <person name="Henrissat B."/>
            <person name="Martinez A.T."/>
            <person name="Otillar R."/>
            <person name="Spatafora J.W."/>
            <person name="Yadav J.S."/>
            <person name="Aerts A."/>
            <person name="Benoit I."/>
            <person name="Boyd A."/>
            <person name="Carlson A."/>
            <person name="Copeland A."/>
            <person name="Coutinho P.M."/>
            <person name="de Vries R.P."/>
            <person name="Ferreira P."/>
            <person name="Findley K."/>
            <person name="Foster B."/>
            <person name="Gaskell J."/>
            <person name="Glotzer D."/>
            <person name="Gorecki P."/>
            <person name="Heitman J."/>
            <person name="Hesse C."/>
            <person name="Hori C."/>
            <person name="Igarashi K."/>
            <person name="Jurgens J.A."/>
            <person name="Kallen N."/>
            <person name="Kersten P."/>
            <person name="Kohler A."/>
            <person name="Kuees U."/>
            <person name="Kumar T.K.A."/>
            <person name="Kuo A."/>
            <person name="LaButti K."/>
            <person name="Larrondo L.F."/>
            <person name="Lindquist E."/>
            <person name="Ling A."/>
            <person name="Lombard V."/>
            <person name="Lucas S."/>
            <person name="Lundell T."/>
            <person name="Martin R."/>
            <person name="McLaughlin D.J."/>
            <person name="Morgenstern I."/>
            <person name="Morin E."/>
            <person name="Murat C."/>
            <person name="Nagy L.G."/>
            <person name="Nolan M."/>
            <person name="Ohm R.A."/>
            <person name="Patyshakuliyeva A."/>
            <person name="Rokas A."/>
            <person name="Ruiz-Duenas F.J."/>
            <person name="Sabat G."/>
            <person name="Salamov A."/>
            <person name="Samejima M."/>
            <person name="Schmutz J."/>
            <person name="Slot J.C."/>
            <person name="St John F."/>
            <person name="Stenlid J."/>
            <person name="Sun H."/>
            <person name="Sun S."/>
            <person name="Syed K."/>
            <person name="Tsang A."/>
            <person name="Wiebenga A."/>
            <person name="Young D."/>
            <person name="Pisabarro A."/>
            <person name="Eastwood D.C."/>
            <person name="Martin F."/>
            <person name="Cullen D."/>
            <person name="Grigoriev I.V."/>
            <person name="Hibbett D.S."/>
        </authorList>
    </citation>
    <scope>NUCLEOTIDE SEQUENCE [LARGE SCALE GENOMIC DNA]</scope>
    <source>
        <strain evidence="6 7">MD-104</strain>
    </source>
</reference>
<accession>A0A2H3JDU3</accession>
<dbReference type="PANTHER" id="PTHR23403">
    <property type="entry name" value="TREHALASE"/>
    <property type="match status" value="1"/>
</dbReference>
<evidence type="ECO:0000313" key="7">
    <source>
        <dbReference type="Proteomes" id="UP000218811"/>
    </source>
</evidence>
<dbReference type="PROSITE" id="PS00928">
    <property type="entry name" value="TREHALASE_2"/>
    <property type="match status" value="1"/>
</dbReference>
<organism evidence="6 7">
    <name type="scientific">Wolfiporia cocos (strain MD-104)</name>
    <name type="common">Brown rot fungus</name>
    <dbReference type="NCBI Taxonomy" id="742152"/>
    <lineage>
        <taxon>Eukaryota</taxon>
        <taxon>Fungi</taxon>
        <taxon>Dikarya</taxon>
        <taxon>Basidiomycota</taxon>
        <taxon>Agaricomycotina</taxon>
        <taxon>Agaricomycetes</taxon>
        <taxon>Polyporales</taxon>
        <taxon>Phaeolaceae</taxon>
        <taxon>Wolfiporia</taxon>
    </lineage>
</organism>
<dbReference type="STRING" id="742152.A0A2H3JDU3"/>
<dbReference type="EMBL" id="KB468053">
    <property type="protein sequence ID" value="PCH40410.1"/>
    <property type="molecule type" value="Genomic_DNA"/>
</dbReference>
<proteinExistence type="inferred from homology"/>
<keyword evidence="2 4" id="KW-0378">Hydrolase</keyword>
<keyword evidence="7" id="KW-1185">Reference proteome</keyword>
<dbReference type="Proteomes" id="UP000218811">
    <property type="component" value="Unassembled WGS sequence"/>
</dbReference>
<dbReference type="GO" id="GO:0004555">
    <property type="term" value="F:alpha,alpha-trehalase activity"/>
    <property type="evidence" value="ECO:0007669"/>
    <property type="project" value="UniProtKB-EC"/>
</dbReference>
<dbReference type="EC" id="3.2.1.28" evidence="4"/>
<feature type="signal peptide" evidence="5">
    <location>
        <begin position="1"/>
        <end position="18"/>
    </location>
</feature>
<evidence type="ECO:0000313" key="6">
    <source>
        <dbReference type="EMBL" id="PCH40410.1"/>
    </source>
</evidence>
<protein>
    <recommendedName>
        <fullName evidence="4">Trehalase</fullName>
        <ecNumber evidence="4">3.2.1.28</ecNumber>
    </recommendedName>
    <alternativeName>
        <fullName evidence="4">Alpha-trehalose glucohydrolase</fullName>
    </alternativeName>
</protein>
<dbReference type="PROSITE" id="PS00927">
    <property type="entry name" value="TREHALASE_1"/>
    <property type="match status" value="1"/>
</dbReference>
<gene>
    <name evidence="6" type="ORF">WOLCODRAFT_24089</name>
</gene>
<comment type="catalytic activity">
    <reaction evidence="4">
        <text>alpha,alpha-trehalose + H2O = alpha-D-glucose + beta-D-glucose</text>
        <dbReference type="Rhea" id="RHEA:32675"/>
        <dbReference type="ChEBI" id="CHEBI:15377"/>
        <dbReference type="ChEBI" id="CHEBI:15903"/>
        <dbReference type="ChEBI" id="CHEBI:16551"/>
        <dbReference type="ChEBI" id="CHEBI:17925"/>
        <dbReference type="EC" id="3.2.1.28"/>
    </reaction>
</comment>
<dbReference type="PANTHER" id="PTHR23403:SF1">
    <property type="entry name" value="TREHALASE"/>
    <property type="match status" value="1"/>
</dbReference>
<evidence type="ECO:0000256" key="1">
    <source>
        <dbReference type="ARBA" id="ARBA00005615"/>
    </source>
</evidence>
<dbReference type="AlphaFoldDB" id="A0A2H3JDU3"/>
<dbReference type="GO" id="GO:0005993">
    <property type="term" value="P:trehalose catabolic process"/>
    <property type="evidence" value="ECO:0007669"/>
    <property type="project" value="TreeGrafter"/>
</dbReference>
<dbReference type="Pfam" id="PF01204">
    <property type="entry name" value="Trehalase"/>
    <property type="match status" value="2"/>
</dbReference>
<dbReference type="PRINTS" id="PR00744">
    <property type="entry name" value="GLHYDRLASE37"/>
</dbReference>
<dbReference type="Gene3D" id="1.50.10.10">
    <property type="match status" value="1"/>
</dbReference>
<evidence type="ECO:0000256" key="3">
    <source>
        <dbReference type="ARBA" id="ARBA00023295"/>
    </source>
</evidence>
<dbReference type="InterPro" id="IPR001661">
    <property type="entry name" value="Glyco_hydro_37"/>
</dbReference>
<dbReference type="OrthoDB" id="3542292at2759"/>
<name>A0A2H3JDU3_WOLCO</name>